<evidence type="ECO:0000313" key="3">
    <source>
        <dbReference type="Proteomes" id="UP001153069"/>
    </source>
</evidence>
<feature type="coiled-coil region" evidence="1">
    <location>
        <begin position="133"/>
        <end position="160"/>
    </location>
</feature>
<reference evidence="2" key="1">
    <citation type="submission" date="2020-06" db="EMBL/GenBank/DDBJ databases">
        <authorList>
            <consortium name="Plant Systems Biology data submission"/>
        </authorList>
    </citation>
    <scope>NUCLEOTIDE SEQUENCE</scope>
    <source>
        <strain evidence="2">D6</strain>
    </source>
</reference>
<keyword evidence="3" id="KW-1185">Reference proteome</keyword>
<dbReference type="EMBL" id="CAICTM010002050">
    <property type="protein sequence ID" value="CAB9527703.1"/>
    <property type="molecule type" value="Genomic_DNA"/>
</dbReference>
<name>A0A9N8EVX6_9STRA</name>
<protein>
    <submittedName>
        <fullName evidence="2">Uncharacterized protein</fullName>
    </submittedName>
</protein>
<accession>A0A9N8EVX6</accession>
<comment type="caution">
    <text evidence="2">The sequence shown here is derived from an EMBL/GenBank/DDBJ whole genome shotgun (WGS) entry which is preliminary data.</text>
</comment>
<dbReference type="Proteomes" id="UP001153069">
    <property type="component" value="Unassembled WGS sequence"/>
</dbReference>
<organism evidence="2 3">
    <name type="scientific">Seminavis robusta</name>
    <dbReference type="NCBI Taxonomy" id="568900"/>
    <lineage>
        <taxon>Eukaryota</taxon>
        <taxon>Sar</taxon>
        <taxon>Stramenopiles</taxon>
        <taxon>Ochrophyta</taxon>
        <taxon>Bacillariophyta</taxon>
        <taxon>Bacillariophyceae</taxon>
        <taxon>Bacillariophycidae</taxon>
        <taxon>Naviculales</taxon>
        <taxon>Naviculaceae</taxon>
        <taxon>Seminavis</taxon>
    </lineage>
</organism>
<keyword evidence="1" id="KW-0175">Coiled coil</keyword>
<dbReference type="AlphaFoldDB" id="A0A9N8EVX6"/>
<gene>
    <name evidence="2" type="ORF">SEMRO_2052_G312610.1</name>
</gene>
<sequence>MVKKDYTEYQSVWIFKGVYSWQVGSFLESRGPVFCGVQLVDGRKVRVKWTSIREIFEGPAEEGNFRWLERPGEWLSGTHYMVVDGVTVSHHHHHEAVVQMEADEIRRHGAWRPQNNNLYAMTGYRERQIQLDNTVLRLENNRLRERLDQLEGRIQQVEDFLHDSDIPSGL</sequence>
<proteinExistence type="predicted"/>
<evidence type="ECO:0000313" key="2">
    <source>
        <dbReference type="EMBL" id="CAB9527703.1"/>
    </source>
</evidence>
<evidence type="ECO:0000256" key="1">
    <source>
        <dbReference type="SAM" id="Coils"/>
    </source>
</evidence>